<feature type="compositionally biased region" description="Polar residues" evidence="8">
    <location>
        <begin position="614"/>
        <end position="624"/>
    </location>
</feature>
<gene>
    <name evidence="10" type="ORF">VC83_01134</name>
</gene>
<sequence length="656" mass="74247">MHRYTALDSPLLRVSRPVAACSRCRAAKIKCDGKLPACTACEKSGRENECSSSNDQFAKGKERSYVASLESRVEKLEKRIAYAKMRNASVTMHEGDSPPMPPPDRKDSLAAIRAAIQGKAARRREATDVNELVSDFGFMTVNATMRDFDTKTTSLTFARLILAASLNEPLPRLKNQQMPSRQTAMGLLQYYLENVLSLFPAFPETALFNALDAVYQENPQQHVEDFDYWILYMVLAIGSMCQSRSSTDTFYKDGVDFVVRALKFADRVLMPGYPQQIQALILLVQYSTLDPAHFDSWQLIGFTCRAAVDLGYHQDPPKEQAIDKKALQQRRKIFYSAYGLDRSISMVHARPFSFTDDAITVAFPADLSSTADPESPISKLPALDASLLIFQLRKAQSTWYQELFQSSRDPLHHSSQYLWQMCYEMRTWSENLPKHLPQATRELFDLELLYSYVYCLAPSCRFPLVSELGKTLIFEYCMSYIQKLLPIAKDPINTAFYTYHDALRVYFIGSQFIAVLPDNLNALLQGIIPFVNTIPGGPPPPPIPNMGRTDNISRSIICIEQIIEALKTYGERWDDSKALKSSFEAQSTGMLGELYRRQEEQQQQQQQQYHQDIRNSSSPGTTVPGTDYKSSPPSQSQSQLGDGWSIDRFTEDIYKG</sequence>
<dbReference type="Proteomes" id="UP000077154">
    <property type="component" value="Unassembled WGS sequence"/>
</dbReference>
<dbReference type="Pfam" id="PF00172">
    <property type="entry name" value="Zn_clus"/>
    <property type="match status" value="1"/>
</dbReference>
<evidence type="ECO:0000256" key="3">
    <source>
        <dbReference type="ARBA" id="ARBA00022833"/>
    </source>
</evidence>
<dbReference type="VEuPathDB" id="FungiDB:GMDG_00382"/>
<accession>A0A177AJQ3</accession>
<keyword evidence="7" id="KW-0539">Nucleus</keyword>
<feature type="domain" description="Zn(2)-C6 fungal-type" evidence="9">
    <location>
        <begin position="20"/>
        <end position="52"/>
    </location>
</feature>
<evidence type="ECO:0000256" key="2">
    <source>
        <dbReference type="ARBA" id="ARBA00022723"/>
    </source>
</evidence>
<dbReference type="GeneID" id="36284226"/>
<proteinExistence type="predicted"/>
<keyword evidence="2" id="KW-0479">Metal-binding</keyword>
<dbReference type="GO" id="GO:0000981">
    <property type="term" value="F:DNA-binding transcription factor activity, RNA polymerase II-specific"/>
    <property type="evidence" value="ECO:0007669"/>
    <property type="project" value="InterPro"/>
</dbReference>
<dbReference type="GO" id="GO:0005634">
    <property type="term" value="C:nucleus"/>
    <property type="evidence" value="ECO:0007669"/>
    <property type="project" value="UniProtKB-SubCell"/>
</dbReference>
<dbReference type="PROSITE" id="PS00463">
    <property type="entry name" value="ZN2_CY6_FUNGAL_1"/>
    <property type="match status" value="1"/>
</dbReference>
<dbReference type="SMART" id="SM00906">
    <property type="entry name" value="Fungal_trans"/>
    <property type="match status" value="1"/>
</dbReference>
<evidence type="ECO:0000259" key="9">
    <source>
        <dbReference type="PROSITE" id="PS50048"/>
    </source>
</evidence>
<dbReference type="CDD" id="cd00067">
    <property type="entry name" value="GAL4"/>
    <property type="match status" value="1"/>
</dbReference>
<evidence type="ECO:0000256" key="4">
    <source>
        <dbReference type="ARBA" id="ARBA00023015"/>
    </source>
</evidence>
<evidence type="ECO:0000256" key="7">
    <source>
        <dbReference type="ARBA" id="ARBA00023242"/>
    </source>
</evidence>
<dbReference type="SUPFAM" id="SSF57701">
    <property type="entry name" value="Zn2/Cys6 DNA-binding domain"/>
    <property type="match status" value="1"/>
</dbReference>
<dbReference type="Pfam" id="PF04082">
    <property type="entry name" value="Fungal_trans"/>
    <property type="match status" value="1"/>
</dbReference>
<dbReference type="OrthoDB" id="5319458at2759"/>
<dbReference type="InterPro" id="IPR001138">
    <property type="entry name" value="Zn2Cys6_DnaBD"/>
</dbReference>
<dbReference type="AlphaFoldDB" id="A0A177AJQ3"/>
<dbReference type="InterPro" id="IPR052202">
    <property type="entry name" value="Yeast_MetPath_Reg"/>
</dbReference>
<dbReference type="InterPro" id="IPR007219">
    <property type="entry name" value="XnlR_reg_dom"/>
</dbReference>
<name>A0A177AJQ3_9PEZI</name>
<dbReference type="RefSeq" id="XP_024327579.1">
    <property type="nucleotide sequence ID" value="XM_024464819.1"/>
</dbReference>
<evidence type="ECO:0000256" key="5">
    <source>
        <dbReference type="ARBA" id="ARBA00023125"/>
    </source>
</evidence>
<keyword evidence="5" id="KW-0238">DNA-binding</keyword>
<keyword evidence="4" id="KW-0805">Transcription regulation</keyword>
<evidence type="ECO:0000256" key="1">
    <source>
        <dbReference type="ARBA" id="ARBA00004123"/>
    </source>
</evidence>
<dbReference type="SMART" id="SM00066">
    <property type="entry name" value="GAL4"/>
    <property type="match status" value="1"/>
</dbReference>
<evidence type="ECO:0000256" key="6">
    <source>
        <dbReference type="ARBA" id="ARBA00023163"/>
    </source>
</evidence>
<dbReference type="PROSITE" id="PS50048">
    <property type="entry name" value="ZN2_CY6_FUNGAL_2"/>
    <property type="match status" value="1"/>
</dbReference>
<dbReference type="eggNOG" id="ENOG502RSRA">
    <property type="taxonomic scope" value="Eukaryota"/>
</dbReference>
<feature type="compositionally biased region" description="Low complexity" evidence="8">
    <location>
        <begin position="630"/>
        <end position="639"/>
    </location>
</feature>
<dbReference type="GO" id="GO:0045944">
    <property type="term" value="P:positive regulation of transcription by RNA polymerase II"/>
    <property type="evidence" value="ECO:0007669"/>
    <property type="project" value="TreeGrafter"/>
</dbReference>
<dbReference type="PANTHER" id="PTHR47782:SF2">
    <property type="entry name" value="TRANSCRIPTION FACTOR, PUTATIVE (AFU_ORTHOLOGUE AFUA_4G12570)-RELATED"/>
    <property type="match status" value="1"/>
</dbReference>
<dbReference type="InterPro" id="IPR036864">
    <property type="entry name" value="Zn2-C6_fun-type_DNA-bd_sf"/>
</dbReference>
<evidence type="ECO:0000256" key="8">
    <source>
        <dbReference type="SAM" id="MobiDB-lite"/>
    </source>
</evidence>
<protein>
    <recommendedName>
        <fullName evidence="9">Zn(2)-C6 fungal-type domain-containing protein</fullName>
    </recommendedName>
</protein>
<dbReference type="Gene3D" id="4.10.240.10">
    <property type="entry name" value="Zn(2)-C6 fungal-type DNA-binding domain"/>
    <property type="match status" value="1"/>
</dbReference>
<dbReference type="EMBL" id="KV441387">
    <property type="protein sequence ID" value="OAF62307.1"/>
    <property type="molecule type" value="Genomic_DNA"/>
</dbReference>
<dbReference type="CDD" id="cd12148">
    <property type="entry name" value="fungal_TF_MHR"/>
    <property type="match status" value="1"/>
</dbReference>
<keyword evidence="3" id="KW-0862">Zinc</keyword>
<evidence type="ECO:0000313" key="10">
    <source>
        <dbReference type="EMBL" id="OAF62307.1"/>
    </source>
</evidence>
<reference evidence="10" key="1">
    <citation type="submission" date="2016-03" db="EMBL/GenBank/DDBJ databases">
        <title>Updated assembly of Pseudogymnoascus destructans, the fungus causing white-nose syndrome of bats.</title>
        <authorList>
            <person name="Palmer J.M."/>
            <person name="Drees K.P."/>
            <person name="Foster J.T."/>
            <person name="Lindner D.L."/>
        </authorList>
    </citation>
    <scope>NUCLEOTIDE SEQUENCE [LARGE SCALE GENOMIC DNA]</scope>
    <source>
        <strain evidence="10">20631-21</strain>
    </source>
</reference>
<keyword evidence="6" id="KW-0804">Transcription</keyword>
<comment type="subcellular location">
    <subcellularLocation>
        <location evidence="1">Nucleus</location>
    </subcellularLocation>
</comment>
<dbReference type="GO" id="GO:0008270">
    <property type="term" value="F:zinc ion binding"/>
    <property type="evidence" value="ECO:0007669"/>
    <property type="project" value="InterPro"/>
</dbReference>
<organism evidence="10">
    <name type="scientific">Pseudogymnoascus destructans</name>
    <dbReference type="NCBI Taxonomy" id="655981"/>
    <lineage>
        <taxon>Eukaryota</taxon>
        <taxon>Fungi</taxon>
        <taxon>Dikarya</taxon>
        <taxon>Ascomycota</taxon>
        <taxon>Pezizomycotina</taxon>
        <taxon>Leotiomycetes</taxon>
        <taxon>Thelebolales</taxon>
        <taxon>Thelebolaceae</taxon>
        <taxon>Pseudogymnoascus</taxon>
    </lineage>
</organism>
<feature type="region of interest" description="Disordered" evidence="8">
    <location>
        <begin position="598"/>
        <end position="656"/>
    </location>
</feature>
<dbReference type="GO" id="GO:0043565">
    <property type="term" value="F:sequence-specific DNA binding"/>
    <property type="evidence" value="ECO:0007669"/>
    <property type="project" value="TreeGrafter"/>
</dbReference>
<dbReference type="PANTHER" id="PTHR47782">
    <property type="entry name" value="ZN(II)2CYS6 TRANSCRIPTION FACTOR (EUROFUNG)-RELATED"/>
    <property type="match status" value="1"/>
</dbReference>
<dbReference type="GO" id="GO:0006351">
    <property type="term" value="P:DNA-templated transcription"/>
    <property type="evidence" value="ECO:0007669"/>
    <property type="project" value="InterPro"/>
</dbReference>